<dbReference type="Proteomes" id="UP000726737">
    <property type="component" value="Unassembled WGS sequence"/>
</dbReference>
<name>A0A9P6U7G1_9FUNG</name>
<evidence type="ECO:0000256" key="1">
    <source>
        <dbReference type="ARBA" id="ARBA00004340"/>
    </source>
</evidence>
<evidence type="ECO:0000256" key="2">
    <source>
        <dbReference type="ARBA" id="ARBA00004613"/>
    </source>
</evidence>
<protein>
    <recommendedName>
        <fullName evidence="4">Crinkler effector protein N-terminal domain-containing protein</fullName>
    </recommendedName>
</protein>
<evidence type="ECO:0000313" key="6">
    <source>
        <dbReference type="Proteomes" id="UP000726737"/>
    </source>
</evidence>
<evidence type="ECO:0000256" key="3">
    <source>
        <dbReference type="ARBA" id="ARBA00022525"/>
    </source>
</evidence>
<reference evidence="5" key="1">
    <citation type="journal article" date="2020" name="Fungal Divers.">
        <title>Resolving the Mortierellaceae phylogeny through synthesis of multi-gene phylogenetics and phylogenomics.</title>
        <authorList>
            <person name="Vandepol N."/>
            <person name="Liber J."/>
            <person name="Desiro A."/>
            <person name="Na H."/>
            <person name="Kennedy M."/>
            <person name="Barry K."/>
            <person name="Grigoriev I.V."/>
            <person name="Miller A.N."/>
            <person name="O'Donnell K."/>
            <person name="Stajich J.E."/>
            <person name="Bonito G."/>
        </authorList>
    </citation>
    <scope>NUCLEOTIDE SEQUENCE</scope>
    <source>
        <strain evidence="5">KOD948</strain>
    </source>
</reference>
<proteinExistence type="predicted"/>
<keyword evidence="3" id="KW-0964">Secreted</keyword>
<dbReference type="OrthoDB" id="2414517at2759"/>
<dbReference type="AlphaFoldDB" id="A0A9P6U7G1"/>
<comment type="subcellular location">
    <subcellularLocation>
        <location evidence="1">Host cell</location>
    </subcellularLocation>
    <subcellularLocation>
        <location evidence="2">Secreted</location>
    </subcellularLocation>
</comment>
<keyword evidence="6" id="KW-1185">Reference proteome</keyword>
<dbReference type="InterPro" id="IPR045379">
    <property type="entry name" value="Crinkler_N"/>
</dbReference>
<dbReference type="EMBL" id="JAAAJA010000098">
    <property type="protein sequence ID" value="KAG0262392.1"/>
    <property type="molecule type" value="Genomic_DNA"/>
</dbReference>
<organism evidence="5 6">
    <name type="scientific">Mortierella polycephala</name>
    <dbReference type="NCBI Taxonomy" id="41804"/>
    <lineage>
        <taxon>Eukaryota</taxon>
        <taxon>Fungi</taxon>
        <taxon>Fungi incertae sedis</taxon>
        <taxon>Mucoromycota</taxon>
        <taxon>Mortierellomycotina</taxon>
        <taxon>Mortierellomycetes</taxon>
        <taxon>Mortierellales</taxon>
        <taxon>Mortierellaceae</taxon>
        <taxon>Mortierella</taxon>
    </lineage>
</organism>
<dbReference type="Pfam" id="PF20147">
    <property type="entry name" value="Crinkler"/>
    <property type="match status" value="1"/>
</dbReference>
<comment type="caution">
    <text evidence="5">The sequence shown here is derived from an EMBL/GenBank/DDBJ whole genome shotgun (WGS) entry which is preliminary data.</text>
</comment>
<gene>
    <name evidence="5" type="ORF">BG011_010189</name>
</gene>
<accession>A0A9P6U7G1</accession>
<evidence type="ECO:0000313" key="5">
    <source>
        <dbReference type="EMBL" id="KAG0262392.1"/>
    </source>
</evidence>
<dbReference type="GO" id="GO:0005576">
    <property type="term" value="C:extracellular region"/>
    <property type="evidence" value="ECO:0007669"/>
    <property type="project" value="UniProtKB-SubCell"/>
</dbReference>
<evidence type="ECO:0000259" key="4">
    <source>
        <dbReference type="Pfam" id="PF20147"/>
    </source>
</evidence>
<dbReference type="GO" id="GO:0043657">
    <property type="term" value="C:host cell"/>
    <property type="evidence" value="ECO:0007669"/>
    <property type="project" value="UniProtKB-SubCell"/>
</dbReference>
<sequence length="326" mass="36079">MANILNLFCLTSGELASNAFPVAISSDETVDVLKDLIKAEKTPKFDDIAANKLTLWRVTIPIDEDEDDEIITATSITTKRLLKGTGKISKVFGIEILEDSTRLATKRLLKEIGTSSRSFKGGIPEDTVHIIIERPKGQDLEAEAAALRKQLSEALDPKISLEIIVKPESKVAFTWSTMVDTATLDCLKKRLFHKYPQYAHDNYLEIYVYTGQPKPELICDNEDLRTILKAAKTASKTKLMISLETPTKNFSAWTFKDVCAEYDLSDSSNPGLGVISPFIEIQAATLDDDFQKKICDQLITKVESRMAGRGKNGPREACMALVTDAG</sequence>
<feature type="domain" description="Crinkler effector protein N-terminal" evidence="4">
    <location>
        <begin position="5"/>
        <end position="93"/>
    </location>
</feature>